<name>A0A7D5GIW4_9EURY</name>
<gene>
    <name evidence="3" type="ORF">HYG82_15790</name>
</gene>
<dbReference type="SUPFAM" id="SSF51679">
    <property type="entry name" value="Bacterial luciferase-like"/>
    <property type="match status" value="1"/>
</dbReference>
<evidence type="ECO:0000313" key="4">
    <source>
        <dbReference type="Proteomes" id="UP000509241"/>
    </source>
</evidence>
<protein>
    <submittedName>
        <fullName evidence="3">LLM class flavin-dependent oxidoreductase</fullName>
    </submittedName>
</protein>
<organism evidence="3 4">
    <name type="scientific">Natrinema halophilum</name>
    <dbReference type="NCBI Taxonomy" id="1699371"/>
    <lineage>
        <taxon>Archaea</taxon>
        <taxon>Methanobacteriati</taxon>
        <taxon>Methanobacteriota</taxon>
        <taxon>Stenosarchaea group</taxon>
        <taxon>Halobacteria</taxon>
        <taxon>Halobacteriales</taxon>
        <taxon>Natrialbaceae</taxon>
        <taxon>Natrinema</taxon>
    </lineage>
</organism>
<dbReference type="InterPro" id="IPR011251">
    <property type="entry name" value="Luciferase-like_dom"/>
</dbReference>
<dbReference type="GeneID" id="56034783"/>
<dbReference type="Gene3D" id="3.20.20.30">
    <property type="entry name" value="Luciferase-like domain"/>
    <property type="match status" value="1"/>
</dbReference>
<feature type="domain" description="Luciferase-like" evidence="2">
    <location>
        <begin position="12"/>
        <end position="303"/>
    </location>
</feature>
<dbReference type="PANTHER" id="PTHR43244">
    <property type="match status" value="1"/>
</dbReference>
<dbReference type="EMBL" id="CP058601">
    <property type="protein sequence ID" value="QLG50208.1"/>
    <property type="molecule type" value="Genomic_DNA"/>
</dbReference>
<dbReference type="RefSeq" id="WP_179262492.1">
    <property type="nucleotide sequence ID" value="NZ_CP058601.1"/>
</dbReference>
<dbReference type="Proteomes" id="UP000509241">
    <property type="component" value="Chromosome"/>
</dbReference>
<dbReference type="Pfam" id="PF00296">
    <property type="entry name" value="Bac_luciferase"/>
    <property type="match status" value="1"/>
</dbReference>
<evidence type="ECO:0000256" key="1">
    <source>
        <dbReference type="ARBA" id="ARBA00023002"/>
    </source>
</evidence>
<evidence type="ECO:0000259" key="2">
    <source>
        <dbReference type="Pfam" id="PF00296"/>
    </source>
</evidence>
<accession>A0A7D5GIW4</accession>
<sequence length="328" mass="35593">MNLGINVSDLEYDLMRDYAVRAEELGLDSVWVGETWGWEAFTLLGELAQLTDEITLGTGIVPVYTRSPSLLGQAAATVAEATGDRFVLGLGTSGPAVIENWHGDDFERPIGYTAETIDVIEQVLSGETVSHDGDSFQLDGFRFRATRESGDVPVFVGALGESNVRMSGAIADGWMPIFVPRSRISELYEEFAASASERGRDPDSLSVAPNTVAAISEDGDVARQAVRRHIAFYVGAMGDFYHRTLSEAGFEQNADAIREAWHENGPEDAAETISDRVIDETAVAGTPRQAHEQLDSFAATPADEIHLFFPRSADAALMESTIDHLATY</sequence>
<dbReference type="InterPro" id="IPR050564">
    <property type="entry name" value="F420-G6PD/mer"/>
</dbReference>
<evidence type="ECO:0000313" key="3">
    <source>
        <dbReference type="EMBL" id="QLG50208.1"/>
    </source>
</evidence>
<keyword evidence="4" id="KW-1185">Reference proteome</keyword>
<dbReference type="PANTHER" id="PTHR43244:SF1">
    <property type="entry name" value="5,10-METHYLENETETRAHYDROMETHANOPTERIN REDUCTASE"/>
    <property type="match status" value="1"/>
</dbReference>
<dbReference type="KEGG" id="haly:HYG82_15790"/>
<dbReference type="CDD" id="cd01097">
    <property type="entry name" value="Tetrahydromethanopterin_reductase"/>
    <property type="match status" value="1"/>
</dbReference>
<dbReference type="GO" id="GO:0016705">
    <property type="term" value="F:oxidoreductase activity, acting on paired donors, with incorporation or reduction of molecular oxygen"/>
    <property type="evidence" value="ECO:0007669"/>
    <property type="project" value="InterPro"/>
</dbReference>
<dbReference type="AlphaFoldDB" id="A0A7D5GIW4"/>
<dbReference type="InterPro" id="IPR036661">
    <property type="entry name" value="Luciferase-like_sf"/>
</dbReference>
<keyword evidence="1" id="KW-0560">Oxidoreductase</keyword>
<proteinExistence type="predicted"/>
<dbReference type="OrthoDB" id="167712at2157"/>
<reference evidence="3 4" key="1">
    <citation type="submission" date="2020-07" db="EMBL/GenBank/DDBJ databases">
        <authorList>
            <person name="Cui H."/>
        </authorList>
    </citation>
    <scope>NUCLEOTIDE SEQUENCE [LARGE SCALE GENOMIC DNA]</scope>
    <source>
        <strain evidence="3 4">YPL8</strain>
    </source>
</reference>